<evidence type="ECO:0000256" key="5">
    <source>
        <dbReference type="SAM" id="MobiDB-lite"/>
    </source>
</evidence>
<keyword evidence="3" id="KW-0862">Zinc</keyword>
<feature type="region of interest" description="Disordered" evidence="5">
    <location>
        <begin position="209"/>
        <end position="232"/>
    </location>
</feature>
<sequence length="908" mass="104952">MSDLLYYYVENIKTQGGGQNSQQQQWLNSGAWNEGLHHTHPWMQNQMLPRASINRTQGNALNIPVSAPMYDIFNSQGNTQVNFPLNLGAHTSVGESNQASTALQPPANKVAYEAPMSYMQLLLAAEEEGARYASSQSQEDRLVRTENDMYMITGRHSRSSEDPFQAHTGGGAQQTSQIDDQHDMELEPFVDNRFSESLNYLNWDNEMQTKAGGNKNGSMVSNEIPSDNDFDSEDDISPALLQKASEITVSTAGEQENSGAAGEVQKLTQKDILIFLENDSIEAAQSASQEVRSHHVPHVDMVFDTDDASYNFYNEYASIAGFFVIKATRVTFKCNRSGKVIDEEEQENRKKKRRDTRQQKTGQEPYRNARKKKANTITITGCKAQLIVTKKDEKWVITTINLQHNHDLSPHTEVKYLRSHNYMTEEEKLLIRTFNAVKLPTRQIIAILSYLRGGNTPYTKKHVSNVRTAIVKERIQNDMMQVLTYFRKRQAEDPQFYYAFKTTKVSDDASKVLCIFWADGYSRKMYELYGDCLSFDTTFKTNRYNLPFAPFVGVTGHGQNCLFACSIIENETADTFQWLFETFLHCMGGKSPSTIITDEDAGMKTAIPLVFPRICHRRCLFHIKKKVEEKCTRTFAANKTLHDDFSDIIHNSLTVAEFEQLWTEMIQKYNIGHVKYFQIMWKKRKRFVPVYFKTKFFPFIHSTARSEGTNAIFKDNITSTHNVIRFLQEYQNISETIQDKEREQDSITRTTSPTFWARSELEIQATKMYNRKVFYRFQKQIKFVLNLHVEEVERNVKYEVYKTPMLAEKDFRTRRFVVIVNLQQQLFSCICGKFQNDGIVCCHVLRVLSHLNMSVLPEKYYIERWRPKNTKDIRDIHFNVPLELTARSQHLRYTLLSNRLNEMASHGA</sequence>
<proteinExistence type="predicted"/>
<dbReference type="PROSITE" id="PS50966">
    <property type="entry name" value="ZF_SWIM"/>
    <property type="match status" value="1"/>
</dbReference>
<evidence type="ECO:0000313" key="8">
    <source>
        <dbReference type="Proteomes" id="UP000015106"/>
    </source>
</evidence>
<accession>A0A8R7Q0L9</accession>
<feature type="compositionally biased region" description="Polar residues" evidence="5">
    <location>
        <begin position="216"/>
        <end position="225"/>
    </location>
</feature>
<dbReference type="PANTHER" id="PTHR47718">
    <property type="entry name" value="OS01G0519700 PROTEIN"/>
    <property type="match status" value="1"/>
</dbReference>
<feature type="domain" description="SWIM-type" evidence="6">
    <location>
        <begin position="816"/>
        <end position="852"/>
    </location>
</feature>
<evidence type="ECO:0000313" key="7">
    <source>
        <dbReference type="EnsemblPlants" id="TuG1812G0300005663.01.T01"/>
    </source>
</evidence>
<name>A0A8R7Q0L9_TRIUA</name>
<reference evidence="7" key="3">
    <citation type="submission" date="2022-06" db="UniProtKB">
        <authorList>
            <consortium name="EnsemblPlants"/>
        </authorList>
    </citation>
    <scope>IDENTIFICATION</scope>
</reference>
<dbReference type="EnsemblPlants" id="TuG1812G0300005663.01.T01">
    <property type="protein sequence ID" value="TuG1812G0300005663.01.T01"/>
    <property type="gene ID" value="TuG1812G0300005663.01"/>
</dbReference>
<evidence type="ECO:0000256" key="3">
    <source>
        <dbReference type="ARBA" id="ARBA00022833"/>
    </source>
</evidence>
<keyword evidence="2 4" id="KW-0863">Zinc-finger</keyword>
<evidence type="ECO:0000259" key="6">
    <source>
        <dbReference type="PROSITE" id="PS50966"/>
    </source>
</evidence>
<dbReference type="AlphaFoldDB" id="A0A8R7Q0L9"/>
<dbReference type="Gramene" id="TuG1812G0300005663.01.T01">
    <property type="protein sequence ID" value="TuG1812G0300005663.01.T01"/>
    <property type="gene ID" value="TuG1812G0300005663.01"/>
</dbReference>
<dbReference type="Proteomes" id="UP000015106">
    <property type="component" value="Chromosome 3"/>
</dbReference>
<dbReference type="InterPro" id="IPR004330">
    <property type="entry name" value="FAR1_DNA_bnd_dom"/>
</dbReference>
<dbReference type="GO" id="GO:0008270">
    <property type="term" value="F:zinc ion binding"/>
    <property type="evidence" value="ECO:0007669"/>
    <property type="project" value="UniProtKB-KW"/>
</dbReference>
<dbReference type="InterPro" id="IPR007527">
    <property type="entry name" value="Znf_SWIM"/>
</dbReference>
<dbReference type="SMART" id="SM00575">
    <property type="entry name" value="ZnF_PMZ"/>
    <property type="match status" value="1"/>
</dbReference>
<feature type="region of interest" description="Disordered" evidence="5">
    <location>
        <begin position="343"/>
        <end position="372"/>
    </location>
</feature>
<protein>
    <recommendedName>
        <fullName evidence="6">SWIM-type domain-containing protein</fullName>
    </recommendedName>
</protein>
<dbReference type="PANTHER" id="PTHR47718:SF5">
    <property type="entry name" value="PROTEIN FAR1-RELATED SEQUENCE 8-LIKE"/>
    <property type="match status" value="1"/>
</dbReference>
<keyword evidence="8" id="KW-1185">Reference proteome</keyword>
<evidence type="ECO:0000256" key="1">
    <source>
        <dbReference type="ARBA" id="ARBA00022723"/>
    </source>
</evidence>
<evidence type="ECO:0000256" key="2">
    <source>
        <dbReference type="ARBA" id="ARBA00022771"/>
    </source>
</evidence>
<reference evidence="7" key="2">
    <citation type="submission" date="2018-03" db="EMBL/GenBank/DDBJ databases">
        <title>The Triticum urartu genome reveals the dynamic nature of wheat genome evolution.</title>
        <authorList>
            <person name="Ling H."/>
            <person name="Ma B."/>
            <person name="Shi X."/>
            <person name="Liu H."/>
            <person name="Dong L."/>
            <person name="Sun H."/>
            <person name="Cao Y."/>
            <person name="Gao Q."/>
            <person name="Zheng S."/>
            <person name="Li Y."/>
            <person name="Yu Y."/>
            <person name="Du H."/>
            <person name="Qi M."/>
            <person name="Li Y."/>
            <person name="Yu H."/>
            <person name="Cui Y."/>
            <person name="Wang N."/>
            <person name="Chen C."/>
            <person name="Wu H."/>
            <person name="Zhao Y."/>
            <person name="Zhang J."/>
            <person name="Li Y."/>
            <person name="Zhou W."/>
            <person name="Zhang B."/>
            <person name="Hu W."/>
            <person name="Eijk M."/>
            <person name="Tang J."/>
            <person name="Witsenboer H."/>
            <person name="Zhao S."/>
            <person name="Li Z."/>
            <person name="Zhang A."/>
            <person name="Wang D."/>
            <person name="Liang C."/>
        </authorList>
    </citation>
    <scope>NUCLEOTIDE SEQUENCE [LARGE SCALE GENOMIC DNA]</scope>
    <source>
        <strain evidence="7">cv. G1812</strain>
    </source>
</reference>
<dbReference type="Pfam" id="PF03101">
    <property type="entry name" value="FAR1"/>
    <property type="match status" value="1"/>
</dbReference>
<dbReference type="Pfam" id="PF10551">
    <property type="entry name" value="MULE"/>
    <property type="match status" value="1"/>
</dbReference>
<feature type="region of interest" description="Disordered" evidence="5">
    <location>
        <begin position="156"/>
        <end position="177"/>
    </location>
</feature>
<reference evidence="8" key="1">
    <citation type="journal article" date="2013" name="Nature">
        <title>Draft genome of the wheat A-genome progenitor Triticum urartu.</title>
        <authorList>
            <person name="Ling H.Q."/>
            <person name="Zhao S."/>
            <person name="Liu D."/>
            <person name="Wang J."/>
            <person name="Sun H."/>
            <person name="Zhang C."/>
            <person name="Fan H."/>
            <person name="Li D."/>
            <person name="Dong L."/>
            <person name="Tao Y."/>
            <person name="Gao C."/>
            <person name="Wu H."/>
            <person name="Li Y."/>
            <person name="Cui Y."/>
            <person name="Guo X."/>
            <person name="Zheng S."/>
            <person name="Wang B."/>
            <person name="Yu K."/>
            <person name="Liang Q."/>
            <person name="Yang W."/>
            <person name="Lou X."/>
            <person name="Chen J."/>
            <person name="Feng M."/>
            <person name="Jian J."/>
            <person name="Zhang X."/>
            <person name="Luo G."/>
            <person name="Jiang Y."/>
            <person name="Liu J."/>
            <person name="Wang Z."/>
            <person name="Sha Y."/>
            <person name="Zhang B."/>
            <person name="Wu H."/>
            <person name="Tang D."/>
            <person name="Shen Q."/>
            <person name="Xue P."/>
            <person name="Zou S."/>
            <person name="Wang X."/>
            <person name="Liu X."/>
            <person name="Wang F."/>
            <person name="Yang Y."/>
            <person name="An X."/>
            <person name="Dong Z."/>
            <person name="Zhang K."/>
            <person name="Zhang X."/>
            <person name="Luo M.C."/>
            <person name="Dvorak J."/>
            <person name="Tong Y."/>
            <person name="Wang J."/>
            <person name="Yang H."/>
            <person name="Li Z."/>
            <person name="Wang D."/>
            <person name="Zhang A."/>
            <person name="Wang J."/>
        </authorList>
    </citation>
    <scope>NUCLEOTIDE SEQUENCE</scope>
    <source>
        <strain evidence="8">cv. G1812</strain>
    </source>
</reference>
<dbReference type="InterPro" id="IPR006564">
    <property type="entry name" value="Znf_PMZ"/>
</dbReference>
<organism evidence="7 8">
    <name type="scientific">Triticum urartu</name>
    <name type="common">Red wild einkorn</name>
    <name type="synonym">Crithodium urartu</name>
    <dbReference type="NCBI Taxonomy" id="4572"/>
    <lineage>
        <taxon>Eukaryota</taxon>
        <taxon>Viridiplantae</taxon>
        <taxon>Streptophyta</taxon>
        <taxon>Embryophyta</taxon>
        <taxon>Tracheophyta</taxon>
        <taxon>Spermatophyta</taxon>
        <taxon>Magnoliopsida</taxon>
        <taxon>Liliopsida</taxon>
        <taxon>Poales</taxon>
        <taxon>Poaceae</taxon>
        <taxon>BOP clade</taxon>
        <taxon>Pooideae</taxon>
        <taxon>Triticodae</taxon>
        <taxon>Triticeae</taxon>
        <taxon>Triticinae</taxon>
        <taxon>Triticum</taxon>
    </lineage>
</organism>
<keyword evidence="1" id="KW-0479">Metal-binding</keyword>
<dbReference type="InterPro" id="IPR018289">
    <property type="entry name" value="MULE_transposase_dom"/>
</dbReference>
<evidence type="ECO:0000256" key="4">
    <source>
        <dbReference type="PROSITE-ProRule" id="PRU00325"/>
    </source>
</evidence>